<dbReference type="HOGENOM" id="CLU_018816_1_2_9"/>
<dbReference type="GO" id="GO:0015562">
    <property type="term" value="F:efflux transmembrane transporter activity"/>
    <property type="evidence" value="ECO:0007669"/>
    <property type="project" value="InterPro"/>
</dbReference>
<name>H5XXF1_9FIRM</name>
<dbReference type="eggNOG" id="COG0845">
    <property type="taxonomic scope" value="Bacteria"/>
</dbReference>
<accession>H5XXF1</accession>
<comment type="similarity">
    <text evidence="1">Belongs to the membrane fusion protein (MFP) (TC 8.A.1) family.</text>
</comment>
<evidence type="ECO:0000256" key="3">
    <source>
        <dbReference type="SAM" id="Coils"/>
    </source>
</evidence>
<dbReference type="NCBIfam" id="TIGR01730">
    <property type="entry name" value="RND_mfp"/>
    <property type="match status" value="1"/>
</dbReference>
<evidence type="ECO:0000256" key="1">
    <source>
        <dbReference type="ARBA" id="ARBA00009477"/>
    </source>
</evidence>
<dbReference type="InterPro" id="IPR058637">
    <property type="entry name" value="YknX-like_C"/>
</dbReference>
<feature type="domain" description="CusB-like beta-barrel" evidence="4">
    <location>
        <begin position="241"/>
        <end position="311"/>
    </location>
</feature>
<sequence>MKKLLAKVNTKKAVSYLAIVLVLAMGGFLLHNTGSWAAMQNNPQVTSDSKVSVEVRKAETMTIRPFMSYDATLLSGEEGVVGADVPGKVVQILFSEGDIVKKGTSLIVLDSQDMNDQLKGAQAQLAAVQATLPKAEANVQISQRNFNNAKALYEAGAVSANDLSDAETGLKVAQADLAALQANISAAQSGIDRLEHNMANLVIKAPMDGVVEDKNVAIGQYAGPGAPLAMIKDTSTIQAVIKIAQEDAVKIQAGQKAQVRVSGDTQVYEGTVSYVSTTASMASRTFTAKVEVPNPGKRLKPGSYANVNLVSGTEVSALTIPLRSVAGSKGSYYVFTAENGVARRTAVTLGATYNDRIEVQSGLTDGADVICTNINSLQDGDQISIAEPLTEQTSEAAAEQGE</sequence>
<dbReference type="OrthoDB" id="9791520at2"/>
<proteinExistence type="inferred from homology"/>
<dbReference type="GO" id="GO:0019898">
    <property type="term" value="C:extrinsic component of membrane"/>
    <property type="evidence" value="ECO:0007669"/>
    <property type="project" value="InterPro"/>
</dbReference>
<dbReference type="InterPro" id="IPR006143">
    <property type="entry name" value="RND_pump_MFP"/>
</dbReference>
<dbReference type="Pfam" id="PF25954">
    <property type="entry name" value="Beta-barrel_RND_2"/>
    <property type="match status" value="1"/>
</dbReference>
<dbReference type="RefSeq" id="WP_007785941.1">
    <property type="nucleotide sequence ID" value="NZ_CM001441.1"/>
</dbReference>
<dbReference type="Gene3D" id="2.40.50.100">
    <property type="match status" value="1"/>
</dbReference>
<keyword evidence="8" id="KW-1185">Reference proteome</keyword>
<dbReference type="GO" id="GO:1990281">
    <property type="term" value="C:efflux pump complex"/>
    <property type="evidence" value="ECO:0007669"/>
    <property type="project" value="TreeGrafter"/>
</dbReference>
<evidence type="ECO:0000259" key="6">
    <source>
        <dbReference type="Pfam" id="PF25989"/>
    </source>
</evidence>
<dbReference type="Gene3D" id="2.40.420.20">
    <property type="match status" value="1"/>
</dbReference>
<evidence type="ECO:0000313" key="7">
    <source>
        <dbReference type="EMBL" id="EHQ91157.1"/>
    </source>
</evidence>
<dbReference type="InterPro" id="IPR030190">
    <property type="entry name" value="MacA_alpha-hairpin_sf"/>
</dbReference>
<dbReference type="Pfam" id="PF25973">
    <property type="entry name" value="BSH_CzcB"/>
    <property type="match status" value="1"/>
</dbReference>
<dbReference type="PANTHER" id="PTHR30469:SF15">
    <property type="entry name" value="HLYD FAMILY OF SECRETION PROTEINS"/>
    <property type="match status" value="1"/>
</dbReference>
<dbReference type="AlphaFoldDB" id="H5XXF1"/>
<evidence type="ECO:0000259" key="5">
    <source>
        <dbReference type="Pfam" id="PF25973"/>
    </source>
</evidence>
<dbReference type="EMBL" id="CM001441">
    <property type="protein sequence ID" value="EHQ91157.1"/>
    <property type="molecule type" value="Genomic_DNA"/>
</dbReference>
<dbReference type="PANTHER" id="PTHR30469">
    <property type="entry name" value="MULTIDRUG RESISTANCE PROTEIN MDTA"/>
    <property type="match status" value="1"/>
</dbReference>
<protein>
    <submittedName>
        <fullName evidence="7">RND family efflux transporter, MFP subunit</fullName>
    </submittedName>
</protein>
<evidence type="ECO:0000256" key="2">
    <source>
        <dbReference type="ARBA" id="ARBA00023054"/>
    </source>
</evidence>
<reference evidence="7 8" key="1">
    <citation type="submission" date="2011-11" db="EMBL/GenBank/DDBJ databases">
        <title>The Noncontiguous Finished genome of Desulfosporosinus youngiae DSM 17734.</title>
        <authorList>
            <consortium name="US DOE Joint Genome Institute (JGI-PGF)"/>
            <person name="Lucas S."/>
            <person name="Han J."/>
            <person name="Lapidus A."/>
            <person name="Cheng J.-F."/>
            <person name="Goodwin L."/>
            <person name="Pitluck S."/>
            <person name="Peters L."/>
            <person name="Ovchinnikova G."/>
            <person name="Lu M."/>
            <person name="Land M.L."/>
            <person name="Hauser L."/>
            <person name="Pester M."/>
            <person name="Spring S."/>
            <person name="Ollivier B."/>
            <person name="Rattei T."/>
            <person name="Klenk H.-P."/>
            <person name="Wagner M."/>
            <person name="Loy A."/>
            <person name="Woyke T.J."/>
        </authorList>
    </citation>
    <scope>NUCLEOTIDE SEQUENCE [LARGE SCALE GENOMIC DNA]</scope>
    <source>
        <strain evidence="7 8">DSM 17734</strain>
    </source>
</reference>
<dbReference type="GO" id="GO:0030313">
    <property type="term" value="C:cell envelope"/>
    <property type="evidence" value="ECO:0007669"/>
    <property type="project" value="UniProtKB-SubCell"/>
</dbReference>
<evidence type="ECO:0000313" key="8">
    <source>
        <dbReference type="Proteomes" id="UP000005104"/>
    </source>
</evidence>
<keyword evidence="2 3" id="KW-0175">Coiled coil</keyword>
<gene>
    <name evidence="7" type="ORF">DesyoDRAFT_4198</name>
</gene>
<dbReference type="GO" id="GO:1990961">
    <property type="term" value="P:xenobiotic detoxification by transmembrane export across the plasma membrane"/>
    <property type="evidence" value="ECO:0007669"/>
    <property type="project" value="InterPro"/>
</dbReference>
<dbReference type="GO" id="GO:1990195">
    <property type="term" value="C:macrolide transmembrane transporter complex"/>
    <property type="evidence" value="ECO:0007669"/>
    <property type="project" value="InterPro"/>
</dbReference>
<dbReference type="Gene3D" id="2.40.30.170">
    <property type="match status" value="1"/>
</dbReference>
<dbReference type="InterPro" id="IPR058792">
    <property type="entry name" value="Beta-barrel_RND_2"/>
</dbReference>
<dbReference type="FunFam" id="2.40.30.170:FF:000010">
    <property type="entry name" value="Efflux RND transporter periplasmic adaptor subunit"/>
    <property type="match status" value="1"/>
</dbReference>
<organism evidence="7 8">
    <name type="scientific">Desulfosporosinus youngiae DSM 17734</name>
    <dbReference type="NCBI Taxonomy" id="768710"/>
    <lineage>
        <taxon>Bacteria</taxon>
        <taxon>Bacillati</taxon>
        <taxon>Bacillota</taxon>
        <taxon>Clostridia</taxon>
        <taxon>Eubacteriales</taxon>
        <taxon>Desulfitobacteriaceae</taxon>
        <taxon>Desulfosporosinus</taxon>
    </lineage>
</organism>
<evidence type="ECO:0000259" key="4">
    <source>
        <dbReference type="Pfam" id="PF25954"/>
    </source>
</evidence>
<dbReference type="Proteomes" id="UP000005104">
    <property type="component" value="Chromosome"/>
</dbReference>
<dbReference type="InterPro" id="IPR058647">
    <property type="entry name" value="BSH_CzcB-like"/>
</dbReference>
<dbReference type="Pfam" id="PF25989">
    <property type="entry name" value="YknX_C"/>
    <property type="match status" value="1"/>
</dbReference>
<feature type="coiled-coil region" evidence="3">
    <location>
        <begin position="111"/>
        <end position="138"/>
    </location>
</feature>
<feature type="coiled-coil region" evidence="3">
    <location>
        <begin position="163"/>
        <end position="197"/>
    </location>
</feature>
<dbReference type="Gene3D" id="6.10.140.1990">
    <property type="match status" value="1"/>
</dbReference>
<dbReference type="STRING" id="768710.DesyoDRAFT_4198"/>
<feature type="domain" description="YknX-like C-terminal permuted SH3-like" evidence="6">
    <location>
        <begin position="317"/>
        <end position="384"/>
    </location>
</feature>
<dbReference type="SUPFAM" id="SSF111369">
    <property type="entry name" value="HlyD-like secretion proteins"/>
    <property type="match status" value="1"/>
</dbReference>
<feature type="domain" description="CzcB-like barrel-sandwich hybrid" evidence="5">
    <location>
        <begin position="81"/>
        <end position="223"/>
    </location>
</feature>